<comment type="similarity">
    <text evidence="1">Belongs to the protein kinase superfamily. STE Ser/Thr protein kinase family. STE20 subfamily.</text>
</comment>
<organism evidence="9 10">
    <name type="scientific">Pholiota conissans</name>
    <dbReference type="NCBI Taxonomy" id="109636"/>
    <lineage>
        <taxon>Eukaryota</taxon>
        <taxon>Fungi</taxon>
        <taxon>Dikarya</taxon>
        <taxon>Basidiomycota</taxon>
        <taxon>Agaricomycotina</taxon>
        <taxon>Agaricomycetes</taxon>
        <taxon>Agaricomycetidae</taxon>
        <taxon>Agaricales</taxon>
        <taxon>Agaricineae</taxon>
        <taxon>Strophariaceae</taxon>
        <taxon>Pholiota</taxon>
    </lineage>
</organism>
<comment type="caution">
    <text evidence="9">The sequence shown here is derived from an EMBL/GenBank/DDBJ whole genome shotgun (WGS) entry which is preliminary data.</text>
</comment>
<protein>
    <recommendedName>
        <fullName evidence="11">Non-specific serine/threonine protein kinase</fullName>
    </recommendedName>
</protein>
<feature type="region of interest" description="Disordered" evidence="6">
    <location>
        <begin position="1289"/>
        <end position="1380"/>
    </location>
</feature>
<feature type="compositionally biased region" description="Gly residues" evidence="6">
    <location>
        <begin position="391"/>
        <end position="408"/>
    </location>
</feature>
<feature type="compositionally biased region" description="Low complexity" evidence="6">
    <location>
        <begin position="696"/>
        <end position="717"/>
    </location>
</feature>
<feature type="compositionally biased region" description="Polar residues" evidence="6">
    <location>
        <begin position="436"/>
        <end position="448"/>
    </location>
</feature>
<dbReference type="PROSITE" id="PS50011">
    <property type="entry name" value="PROTEIN_KINASE_DOM"/>
    <property type="match status" value="1"/>
</dbReference>
<dbReference type="InterPro" id="IPR000719">
    <property type="entry name" value="Prot_kinase_dom"/>
</dbReference>
<feature type="compositionally biased region" description="Polar residues" evidence="6">
    <location>
        <begin position="257"/>
        <end position="266"/>
    </location>
</feature>
<gene>
    <name evidence="9" type="ORF">BDN70DRAFT_857053</name>
</gene>
<dbReference type="GO" id="GO:0005524">
    <property type="term" value="F:ATP binding"/>
    <property type="evidence" value="ECO:0007669"/>
    <property type="project" value="UniProtKB-KW"/>
</dbReference>
<dbReference type="InterPro" id="IPR051931">
    <property type="entry name" value="PAK3-like"/>
</dbReference>
<feature type="compositionally biased region" description="Low complexity" evidence="6">
    <location>
        <begin position="905"/>
        <end position="915"/>
    </location>
</feature>
<evidence type="ECO:0000256" key="5">
    <source>
        <dbReference type="ARBA" id="ARBA00048679"/>
    </source>
</evidence>
<feature type="region of interest" description="Disordered" evidence="6">
    <location>
        <begin position="1171"/>
        <end position="1259"/>
    </location>
</feature>
<feature type="compositionally biased region" description="Polar residues" evidence="6">
    <location>
        <begin position="281"/>
        <end position="297"/>
    </location>
</feature>
<evidence type="ECO:0000313" key="9">
    <source>
        <dbReference type="EMBL" id="KAF9480273.1"/>
    </source>
</evidence>
<dbReference type="SMART" id="SM00285">
    <property type="entry name" value="PBD"/>
    <property type="match status" value="1"/>
</dbReference>
<feature type="compositionally biased region" description="Polar residues" evidence="6">
    <location>
        <begin position="636"/>
        <end position="645"/>
    </location>
</feature>
<feature type="compositionally biased region" description="Acidic residues" evidence="6">
    <location>
        <begin position="1175"/>
        <end position="1206"/>
    </location>
</feature>
<feature type="compositionally biased region" description="Low complexity" evidence="6">
    <location>
        <begin position="530"/>
        <end position="547"/>
    </location>
</feature>
<feature type="compositionally biased region" description="Low complexity" evidence="6">
    <location>
        <begin position="267"/>
        <end position="280"/>
    </location>
</feature>
<feature type="region of interest" description="Disordered" evidence="6">
    <location>
        <begin position="904"/>
        <end position="1037"/>
    </location>
</feature>
<dbReference type="Proteomes" id="UP000807469">
    <property type="component" value="Unassembled WGS sequence"/>
</dbReference>
<dbReference type="PANTHER" id="PTHR45832:SF22">
    <property type="entry name" value="SERINE_THREONINE-PROTEIN KINASE SAMKA-RELATED"/>
    <property type="match status" value="1"/>
</dbReference>
<keyword evidence="3" id="KW-0067">ATP-binding</keyword>
<feature type="compositionally biased region" description="Acidic residues" evidence="6">
    <location>
        <begin position="548"/>
        <end position="563"/>
    </location>
</feature>
<dbReference type="InterPro" id="IPR011009">
    <property type="entry name" value="Kinase-like_dom_sf"/>
</dbReference>
<evidence type="ECO:0000256" key="2">
    <source>
        <dbReference type="ARBA" id="ARBA00022741"/>
    </source>
</evidence>
<dbReference type="PROSITE" id="PS50108">
    <property type="entry name" value="CRIB"/>
    <property type="match status" value="1"/>
</dbReference>
<feature type="compositionally biased region" description="Low complexity" evidence="6">
    <location>
        <begin position="1027"/>
        <end position="1037"/>
    </location>
</feature>
<feature type="compositionally biased region" description="Polar residues" evidence="6">
    <location>
        <begin position="471"/>
        <end position="483"/>
    </location>
</feature>
<comment type="catalytic activity">
    <reaction evidence="4">
        <text>L-threonyl-[protein] + ATP = O-phospho-L-threonyl-[protein] + ADP + H(+)</text>
        <dbReference type="Rhea" id="RHEA:46608"/>
        <dbReference type="Rhea" id="RHEA-COMP:11060"/>
        <dbReference type="Rhea" id="RHEA-COMP:11605"/>
        <dbReference type="ChEBI" id="CHEBI:15378"/>
        <dbReference type="ChEBI" id="CHEBI:30013"/>
        <dbReference type="ChEBI" id="CHEBI:30616"/>
        <dbReference type="ChEBI" id="CHEBI:61977"/>
        <dbReference type="ChEBI" id="CHEBI:456216"/>
        <dbReference type="EC" id="2.7.11.1"/>
    </reaction>
</comment>
<feature type="compositionally biased region" description="Low complexity" evidence="6">
    <location>
        <begin position="54"/>
        <end position="66"/>
    </location>
</feature>
<feature type="compositionally biased region" description="Polar residues" evidence="6">
    <location>
        <begin position="931"/>
        <end position="943"/>
    </location>
</feature>
<accession>A0A9P5Z2M3</accession>
<feature type="compositionally biased region" description="Low complexity" evidence="6">
    <location>
        <begin position="956"/>
        <end position="965"/>
    </location>
</feature>
<feature type="compositionally biased region" description="Basic and acidic residues" evidence="6">
    <location>
        <begin position="1207"/>
        <end position="1224"/>
    </location>
</feature>
<dbReference type="Gene3D" id="1.10.510.10">
    <property type="entry name" value="Transferase(Phosphotransferase) domain 1"/>
    <property type="match status" value="1"/>
</dbReference>
<evidence type="ECO:0000256" key="1">
    <source>
        <dbReference type="ARBA" id="ARBA00008874"/>
    </source>
</evidence>
<sequence>MNSSTPSLLSPPPDPNLSTTNLSIRGASSSSSSTKKNNALAFLKFPKRSPRSPPAAGTSSSAPAASVLVIGNPISTPEDELPPPPQEDDGISLPWNFQHNIHVDEGYVGIPPSWSTSLASAGFTDEEIAAIQARRAIRSPPDLRYLYNERPQTPAGATFPSSVPILANPLPRSTSLRRLAAEPASSPFPPRPELPNIATSAPATSSAPSAAITNPSASSSSNTPLSTRKPPPRRKPPSPTEADLADEAKQKGGQAHRANQASQSTMGNSEEFSGSSSNHSATDNTANTSFAGLNNSFAYKYNPGDTTITSANPAYTQRGAYATDAEDTDDDTPLAHAPLRLGSESAFSATSTLPGGIGRGQKAGGPGGSSGFKVVNGDSTDGEDGQSGTRRVGGGDGAQNGVYAGGGLDLEAPDHPREKKSSIWGTKIGKLKSKEGSTSTHGSEGQSTSASLGVPVSVAASASTSALATAQTWKANTSTSIASVVSKGGSLVDAMRGGVAKMTHRTPSGSSSSSAPVNGAKKKKSGIGSGLAASFRNRRAGASAEGSAENEEDEEGEGSDEEFVSLPDEAGPPVWEIYRRPRAGTDAGSCTSARGANQSTESLGRSALKRSASGRAGQPPPGVVGPEGQLLRKSSMRSQASQSTPSLRLKSSQSGGSLRSLALGGGGGRAGGHKKSGSTTSLESIPEVSPPPLPPGAAARAGVANANGSSSSSSSPSKSTVPGLPPVTKKAPALPPRLSLHQYSGSSDLSAWSESLLSGISLSAAGQELGFGLGLDLDFGGDGGKGKEREKEPMSAPPTATQNGGLTARPLAPPMHSHSQSQSQTGAGTAQSRAQQQQEPIVRSGTPSQRMRKAGQPLPSSKPPPQGPIPPIVVGSSSSSSSSSLPLNIPTISHPYAQVAAYGTRSVASSVSSLHGRSRSNSRSRPPVPTHTVSNSLSQSVSGLDSPAPLSGVAEAPTTARFALPTPTPTPLPPTAPLSASLNKPLPVRQDSSDAPSARGPPPSAAAAGLLSPPPTAWSTAAEGVVSPAGSSAGPDSAQLWNEIEHMMDPGMMSSIPGLHLSVALPPGAQGVLRSAGLGRGQGHGQPPAPLSLPPVGVAVAAGVKPVRTVGDLVGQSPTYSAAVNEAFSATLPFTPEEERMEAQRRIRATEGVLGTKSPVDEQKPTVQLAISAADDVDDDEDAGSGSEYSDEEEDPYSPYDAIEDVQPERMQLRSRSPSRERQHSGRLLTVSNSHEHDADHLRERDTNRDSSRSSSSTLTVTALAATTIVRNVSIARRTGAYVIDKRNVRRADSESSVPSPTTPSTAGVLGFSNDSRPLPSSPLSSHFGGTGSEESGSNGSVSSSSQEQELHPTPTTDGGIGSPLFYYLDGTQTPSPNPDKLLFDQRDRMPNIHAHSHANSKDEPYEPPFEGYPDEETMAAEAAAAAAAVATTPSPTNAQRPTIIISDAPLSGGGTMPLTTSTSTPGTSTPLSPFQRYRGWLSAVVAPLEEFIDEAVDPRDHYLNMTEIAEGESGSVFAATLNPSTAAKLRLPPLVKARDADEIMAGRSVMVAIKSVVIVPSGSPKLVDLQRELSLMRGLGHDNILGMDGVYVDLQEDSLWVRMELMERSLADIIGLVGDGLQLQERTIARFASDVLCALEFLQRHNIAHRDVRSDNLLLNKQGVLKLADFSNAVQVTAESPMRSDIVGVAYWQAPEVRRPPYDALTVDVWSLGATVWEMAQQDPPFVDTQQLADRWPPLRQPELFSPAFHDFLRKCSEPASVRPSPSELLKSSLIVSKACGRQVIVLLLNQCLAMEKALQEGNAEA</sequence>
<keyword evidence="2" id="KW-0547">Nucleotide-binding</keyword>
<dbReference type="GO" id="GO:0004674">
    <property type="term" value="F:protein serine/threonine kinase activity"/>
    <property type="evidence" value="ECO:0007669"/>
    <property type="project" value="UniProtKB-EC"/>
</dbReference>
<feature type="compositionally biased region" description="Gly residues" evidence="6">
    <location>
        <begin position="355"/>
        <end position="370"/>
    </location>
</feature>
<feature type="compositionally biased region" description="Acidic residues" evidence="6">
    <location>
        <begin position="77"/>
        <end position="89"/>
    </location>
</feature>
<evidence type="ECO:0000259" key="8">
    <source>
        <dbReference type="PROSITE" id="PS50108"/>
    </source>
</evidence>
<dbReference type="SUPFAM" id="SSF56112">
    <property type="entry name" value="Protein kinase-like (PK-like)"/>
    <property type="match status" value="1"/>
</dbReference>
<feature type="compositionally biased region" description="Low complexity" evidence="6">
    <location>
        <begin position="16"/>
        <end position="33"/>
    </location>
</feature>
<feature type="compositionally biased region" description="Pro residues" evidence="6">
    <location>
        <begin position="966"/>
        <end position="976"/>
    </location>
</feature>
<feature type="region of interest" description="Disordered" evidence="6">
    <location>
        <begin position="772"/>
        <end position="890"/>
    </location>
</feature>
<proteinExistence type="inferred from homology"/>
<feature type="compositionally biased region" description="Low complexity" evidence="6">
    <location>
        <begin position="677"/>
        <end position="687"/>
    </location>
</feature>
<feature type="region of interest" description="Disordered" evidence="6">
    <location>
        <begin position="1"/>
        <end position="89"/>
    </location>
</feature>
<feature type="domain" description="Protein kinase" evidence="7">
    <location>
        <begin position="1503"/>
        <end position="1776"/>
    </location>
</feature>
<dbReference type="Gene3D" id="3.90.810.10">
    <property type="entry name" value="CRIB domain"/>
    <property type="match status" value="1"/>
</dbReference>
<dbReference type="InterPro" id="IPR000095">
    <property type="entry name" value="CRIB_dom"/>
</dbReference>
<evidence type="ECO:0008006" key="11">
    <source>
        <dbReference type="Google" id="ProtNLM"/>
    </source>
</evidence>
<dbReference type="GO" id="GO:0004713">
    <property type="term" value="F:protein tyrosine kinase activity"/>
    <property type="evidence" value="ECO:0007669"/>
    <property type="project" value="InterPro"/>
</dbReference>
<keyword evidence="10" id="KW-1185">Reference proteome</keyword>
<dbReference type="PANTHER" id="PTHR45832">
    <property type="entry name" value="SERINE/THREONINE-PROTEIN KINASE SAMKA-RELATED-RELATED"/>
    <property type="match status" value="1"/>
</dbReference>
<feature type="compositionally biased region" description="Low complexity" evidence="6">
    <location>
        <begin position="1295"/>
        <end position="1306"/>
    </location>
</feature>
<feature type="compositionally biased region" description="Low complexity" evidence="6">
    <location>
        <begin position="816"/>
        <end position="832"/>
    </location>
</feature>
<evidence type="ECO:0000256" key="6">
    <source>
        <dbReference type="SAM" id="MobiDB-lite"/>
    </source>
</evidence>
<feature type="compositionally biased region" description="Low complexity" evidence="6">
    <location>
        <begin position="449"/>
        <end position="470"/>
    </location>
</feature>
<feature type="domain" description="CRIB" evidence="8">
    <location>
        <begin position="91"/>
        <end position="104"/>
    </location>
</feature>
<feature type="region of interest" description="Disordered" evidence="6">
    <location>
        <begin position="180"/>
        <end position="746"/>
    </location>
</feature>
<dbReference type="Pfam" id="PF00069">
    <property type="entry name" value="Pkinase"/>
    <property type="match status" value="1"/>
</dbReference>
<reference evidence="9" key="1">
    <citation type="submission" date="2020-11" db="EMBL/GenBank/DDBJ databases">
        <authorList>
            <consortium name="DOE Joint Genome Institute"/>
            <person name="Ahrendt S."/>
            <person name="Riley R."/>
            <person name="Andreopoulos W."/>
            <person name="Labutti K."/>
            <person name="Pangilinan J."/>
            <person name="Ruiz-Duenas F.J."/>
            <person name="Barrasa J.M."/>
            <person name="Sanchez-Garcia M."/>
            <person name="Camarero S."/>
            <person name="Miyauchi S."/>
            <person name="Serrano A."/>
            <person name="Linde D."/>
            <person name="Babiker R."/>
            <person name="Drula E."/>
            <person name="Ayuso-Fernandez I."/>
            <person name="Pacheco R."/>
            <person name="Padilla G."/>
            <person name="Ferreira P."/>
            <person name="Barriuso J."/>
            <person name="Kellner H."/>
            <person name="Castanera R."/>
            <person name="Alfaro M."/>
            <person name="Ramirez L."/>
            <person name="Pisabarro A.G."/>
            <person name="Kuo A."/>
            <person name="Tritt A."/>
            <person name="Lipzen A."/>
            <person name="He G."/>
            <person name="Yan M."/>
            <person name="Ng V."/>
            <person name="Cullen D."/>
            <person name="Martin F."/>
            <person name="Rosso M.-N."/>
            <person name="Henrissat B."/>
            <person name="Hibbett D."/>
            <person name="Martinez A.T."/>
            <person name="Grigoriev I.V."/>
        </authorList>
    </citation>
    <scope>NUCLEOTIDE SEQUENCE</scope>
    <source>
        <strain evidence="9">CIRM-BRFM 674</strain>
    </source>
</reference>
<evidence type="ECO:0000259" key="7">
    <source>
        <dbReference type="PROSITE" id="PS50011"/>
    </source>
</evidence>
<dbReference type="InterPro" id="IPR036936">
    <property type="entry name" value="CRIB_dom_sf"/>
</dbReference>
<feature type="compositionally biased region" description="Basic and acidic residues" evidence="6">
    <location>
        <begin position="784"/>
        <end position="793"/>
    </location>
</feature>
<feature type="compositionally biased region" description="Pro residues" evidence="6">
    <location>
        <begin position="860"/>
        <end position="871"/>
    </location>
</feature>
<dbReference type="InterPro" id="IPR020635">
    <property type="entry name" value="Tyr_kinase_cat_dom"/>
</dbReference>
<comment type="catalytic activity">
    <reaction evidence="5">
        <text>L-seryl-[protein] + ATP = O-phospho-L-seryl-[protein] + ADP + H(+)</text>
        <dbReference type="Rhea" id="RHEA:17989"/>
        <dbReference type="Rhea" id="RHEA-COMP:9863"/>
        <dbReference type="Rhea" id="RHEA-COMP:11604"/>
        <dbReference type="ChEBI" id="CHEBI:15378"/>
        <dbReference type="ChEBI" id="CHEBI:29999"/>
        <dbReference type="ChEBI" id="CHEBI:30616"/>
        <dbReference type="ChEBI" id="CHEBI:83421"/>
        <dbReference type="ChEBI" id="CHEBI:456216"/>
        <dbReference type="EC" id="2.7.11.1"/>
    </reaction>
</comment>
<evidence type="ECO:0000313" key="10">
    <source>
        <dbReference type="Proteomes" id="UP000807469"/>
    </source>
</evidence>
<name>A0A9P5Z2M3_9AGAR</name>
<dbReference type="EMBL" id="MU155197">
    <property type="protein sequence ID" value="KAF9480273.1"/>
    <property type="molecule type" value="Genomic_DNA"/>
</dbReference>
<feature type="compositionally biased region" description="Basic and acidic residues" evidence="6">
    <location>
        <begin position="412"/>
        <end position="421"/>
    </location>
</feature>
<feature type="compositionally biased region" description="Polar residues" evidence="6">
    <location>
        <begin position="588"/>
        <end position="603"/>
    </location>
</feature>
<evidence type="ECO:0000256" key="3">
    <source>
        <dbReference type="ARBA" id="ARBA00022840"/>
    </source>
</evidence>
<evidence type="ECO:0000256" key="4">
    <source>
        <dbReference type="ARBA" id="ARBA00047899"/>
    </source>
</evidence>
<feature type="compositionally biased region" description="Basic and acidic residues" evidence="6">
    <location>
        <begin position="1234"/>
        <end position="1252"/>
    </location>
</feature>
<feature type="compositionally biased region" description="Polar residues" evidence="6">
    <location>
        <begin position="833"/>
        <end position="849"/>
    </location>
</feature>
<feature type="compositionally biased region" description="Low complexity" evidence="6">
    <location>
        <begin position="646"/>
        <end position="662"/>
    </location>
</feature>
<feature type="compositionally biased region" description="Polar residues" evidence="6">
    <location>
        <begin position="304"/>
        <end position="315"/>
    </location>
</feature>
<dbReference type="SMART" id="SM00219">
    <property type="entry name" value="TyrKc"/>
    <property type="match status" value="1"/>
</dbReference>
<feature type="compositionally biased region" description="Low complexity" evidence="6">
    <location>
        <begin position="195"/>
        <end position="228"/>
    </location>
</feature>
<dbReference type="OrthoDB" id="248923at2759"/>
<feature type="compositionally biased region" description="Low complexity" evidence="6">
    <location>
        <begin position="1316"/>
        <end position="1348"/>
    </location>
</feature>